<evidence type="ECO:0000256" key="1">
    <source>
        <dbReference type="ARBA" id="ARBA00022737"/>
    </source>
</evidence>
<keyword evidence="2" id="KW-0812">Transmembrane</keyword>
<feature type="domain" description="Sortilin N-terminal" evidence="3">
    <location>
        <begin position="632"/>
        <end position="770"/>
    </location>
</feature>
<dbReference type="EMBL" id="VSSQ01000278">
    <property type="protein sequence ID" value="MPL89384.1"/>
    <property type="molecule type" value="Genomic_DNA"/>
</dbReference>
<dbReference type="PANTHER" id="PTHR43739">
    <property type="entry name" value="XYLOGLUCANASE (EUROFUNG)"/>
    <property type="match status" value="1"/>
</dbReference>
<accession>A0A644VDC9</accession>
<dbReference type="InterPro" id="IPR031778">
    <property type="entry name" value="Sortilin_N"/>
</dbReference>
<dbReference type="SUPFAM" id="SSF50939">
    <property type="entry name" value="Sialidases"/>
    <property type="match status" value="2"/>
</dbReference>
<dbReference type="GO" id="GO:0016798">
    <property type="term" value="F:hydrolase activity, acting on glycosyl bonds"/>
    <property type="evidence" value="ECO:0007669"/>
    <property type="project" value="UniProtKB-KW"/>
</dbReference>
<dbReference type="Gene3D" id="2.130.10.10">
    <property type="entry name" value="YVTN repeat-like/Quinoprotein amine dehydrogenase"/>
    <property type="match status" value="4"/>
</dbReference>
<keyword evidence="2" id="KW-1133">Transmembrane helix</keyword>
<sequence>MFELDTLTGNLKRVLIIMRFKWIIPDVLFITLCLPFIGLAQPLSVPLSSYSKGDYLLSVFQSDMGGGGYITGIVQDPHNSDLLYARSDVAGVFKSVNGGKSWRVINSGLDKMSDHYCHSLAINPFNSKMLLRASGDVRSFKFTGRIHRSVDGGNSWKLVKDKLDYYGNGPIRNYGELIAFNPSKKGEVVAGSFSNGVWLSRNNGTSWKYAGLKGERIACVTYCDNRIYVGTVADSYVSSNSSDPKVIESLLKRVQDFSRGKDKGRIYMSSNGGKTWEVVFEKEHIAIFEMVVLDAGKTIIYVSNPGIYRSTDSGKTFDAIKGLRSDAGYRTIVQGSSDANVLFTAEAGTEVADIPIFRSDDKGATWKLISPDPKPENLCCFPTWHGLNTKRIGARISHILQDYKQPDKLYVSNWWGVTITEDMGKTYNGNYFEGIGILCMENLSKHPSKPGVIVAGVCDHAPALSTNGGATFHSLPINIWPPARLVRFSAHNPDLLLFVSQTKGRSISLYKSEDAGKTAQVVWTLKGTNYIQDIKEDPFNKGRFYAFVEGNENSENTPGIYISNDYGETWSSFGTSPFAHLASVPADVYKIERNLTPIVNFQHKNGSGTGQLLTLDHFKVNVMYVGEWTSGIFRTTDYGKSWTNVGNKLPFDKDKNKVLQFVYAHPYEEGVVYAGFWNAGLWKSDDFGDSWKQVSPLYPANASSLSIHKNKEGKTLMALACSNHPLGESKTTLWISEDNGGTWTDIYDFSLGCARFIAVEVDADLQRIYTATAGNGVICFDYKRK</sequence>
<dbReference type="InterPro" id="IPR015943">
    <property type="entry name" value="WD40/YVTN_repeat-like_dom_sf"/>
</dbReference>
<feature type="transmembrane region" description="Helical" evidence="2">
    <location>
        <begin position="20"/>
        <end position="40"/>
    </location>
</feature>
<keyword evidence="4" id="KW-0326">Glycosidase</keyword>
<keyword evidence="2" id="KW-0472">Membrane</keyword>
<dbReference type="CDD" id="cd15482">
    <property type="entry name" value="Sialidase_non-viral"/>
    <property type="match status" value="2"/>
</dbReference>
<dbReference type="EC" id="3.2.1.-" evidence="4"/>
<evidence type="ECO:0000313" key="4">
    <source>
        <dbReference type="EMBL" id="MPL89384.1"/>
    </source>
</evidence>
<keyword evidence="1" id="KW-0677">Repeat</keyword>
<evidence type="ECO:0000256" key="2">
    <source>
        <dbReference type="SAM" id="Phobius"/>
    </source>
</evidence>
<keyword evidence="4" id="KW-0378">Hydrolase</keyword>
<evidence type="ECO:0000259" key="3">
    <source>
        <dbReference type="Pfam" id="PF15902"/>
    </source>
</evidence>
<dbReference type="InterPro" id="IPR052025">
    <property type="entry name" value="Xyloglucanase_GH74"/>
</dbReference>
<dbReference type="InterPro" id="IPR036278">
    <property type="entry name" value="Sialidase_sf"/>
</dbReference>
<proteinExistence type="predicted"/>
<dbReference type="AlphaFoldDB" id="A0A644VDC9"/>
<organism evidence="4">
    <name type="scientific">bioreactor metagenome</name>
    <dbReference type="NCBI Taxonomy" id="1076179"/>
    <lineage>
        <taxon>unclassified sequences</taxon>
        <taxon>metagenomes</taxon>
        <taxon>ecological metagenomes</taxon>
    </lineage>
</organism>
<comment type="caution">
    <text evidence="4">The sequence shown here is derived from an EMBL/GenBank/DDBJ whole genome shotgun (WGS) entry which is preliminary data.</text>
</comment>
<reference evidence="4" key="1">
    <citation type="submission" date="2019-08" db="EMBL/GenBank/DDBJ databases">
        <authorList>
            <person name="Kucharzyk K."/>
            <person name="Murdoch R.W."/>
            <person name="Higgins S."/>
            <person name="Loffler F."/>
        </authorList>
    </citation>
    <scope>NUCLEOTIDE SEQUENCE</scope>
</reference>
<dbReference type="PANTHER" id="PTHR43739:SF5">
    <property type="entry name" value="EXO-ALPHA-SIALIDASE"/>
    <property type="match status" value="1"/>
</dbReference>
<dbReference type="SUPFAM" id="SSF110296">
    <property type="entry name" value="Oligoxyloglucan reducing end-specific cellobiohydrolase"/>
    <property type="match status" value="1"/>
</dbReference>
<gene>
    <name evidence="4" type="ORF">SDC9_35418</name>
</gene>
<protein>
    <submittedName>
        <fullName evidence="4">Xyloglucanase</fullName>
        <ecNumber evidence="4">3.2.1.-</ecNumber>
    </submittedName>
</protein>
<dbReference type="GO" id="GO:0010411">
    <property type="term" value="P:xyloglucan metabolic process"/>
    <property type="evidence" value="ECO:0007669"/>
    <property type="project" value="TreeGrafter"/>
</dbReference>
<dbReference type="Pfam" id="PF15902">
    <property type="entry name" value="Sortilin-Vps10"/>
    <property type="match status" value="1"/>
</dbReference>
<name>A0A644VDC9_9ZZZZ</name>